<dbReference type="EMBL" id="CAJNOE010000113">
    <property type="protein sequence ID" value="CAF0930664.1"/>
    <property type="molecule type" value="Genomic_DNA"/>
</dbReference>
<proteinExistence type="predicted"/>
<feature type="transmembrane region" description="Helical" evidence="1">
    <location>
        <begin position="197"/>
        <end position="217"/>
    </location>
</feature>
<feature type="transmembrane region" description="Helical" evidence="1">
    <location>
        <begin position="101"/>
        <end position="123"/>
    </location>
</feature>
<comment type="caution">
    <text evidence="2">The sequence shown here is derived from an EMBL/GenBank/DDBJ whole genome shotgun (WGS) entry which is preliminary data.</text>
</comment>
<dbReference type="EMBL" id="CAJOBB010002637">
    <property type="protein sequence ID" value="CAF3986173.1"/>
    <property type="molecule type" value="Genomic_DNA"/>
</dbReference>
<feature type="transmembrane region" description="Helical" evidence="1">
    <location>
        <begin position="278"/>
        <end position="298"/>
    </location>
</feature>
<keyword evidence="1" id="KW-0472">Membrane</keyword>
<dbReference type="Proteomes" id="UP000663860">
    <property type="component" value="Unassembled WGS sequence"/>
</dbReference>
<evidence type="ECO:0000313" key="4">
    <source>
        <dbReference type="Proteomes" id="UP000663860"/>
    </source>
</evidence>
<dbReference type="AlphaFoldDB" id="A0A814BQK5"/>
<name>A0A814BQK5_9BILA</name>
<keyword evidence="1" id="KW-1133">Transmembrane helix</keyword>
<reference evidence="2" key="1">
    <citation type="submission" date="2021-02" db="EMBL/GenBank/DDBJ databases">
        <authorList>
            <person name="Nowell W R."/>
        </authorList>
    </citation>
    <scope>NUCLEOTIDE SEQUENCE</scope>
</reference>
<feature type="transmembrane region" description="Helical" evidence="1">
    <location>
        <begin position="238"/>
        <end position="258"/>
    </location>
</feature>
<feature type="transmembrane region" description="Helical" evidence="1">
    <location>
        <begin position="29"/>
        <end position="52"/>
    </location>
</feature>
<gene>
    <name evidence="2" type="ORF">IZO911_LOCUS13849</name>
    <name evidence="3" type="ORF">KXQ929_LOCUS27633</name>
</gene>
<feature type="transmembrane region" description="Helical" evidence="1">
    <location>
        <begin position="143"/>
        <end position="167"/>
    </location>
</feature>
<evidence type="ECO:0000313" key="3">
    <source>
        <dbReference type="EMBL" id="CAF3986173.1"/>
    </source>
</evidence>
<dbReference type="Gene3D" id="1.20.1070.10">
    <property type="entry name" value="Rhodopsin 7-helix transmembrane proteins"/>
    <property type="match status" value="1"/>
</dbReference>
<feature type="transmembrane region" description="Helical" evidence="1">
    <location>
        <begin position="64"/>
        <end position="89"/>
    </location>
</feature>
<organism evidence="2 4">
    <name type="scientific">Adineta steineri</name>
    <dbReference type="NCBI Taxonomy" id="433720"/>
    <lineage>
        <taxon>Eukaryota</taxon>
        <taxon>Metazoa</taxon>
        <taxon>Spiralia</taxon>
        <taxon>Gnathifera</taxon>
        <taxon>Rotifera</taxon>
        <taxon>Eurotatoria</taxon>
        <taxon>Bdelloidea</taxon>
        <taxon>Adinetida</taxon>
        <taxon>Adinetidae</taxon>
        <taxon>Adineta</taxon>
    </lineage>
</organism>
<accession>A0A814BQK5</accession>
<dbReference type="SUPFAM" id="SSF81321">
    <property type="entry name" value="Family A G protein-coupled receptor-like"/>
    <property type="match status" value="1"/>
</dbReference>
<keyword evidence="1" id="KW-0812">Transmembrane</keyword>
<sequence length="336" mass="39388">MSSSDNTSDDSSTTTFDSSEVSIPRSVRFWIMLLFDFPSIICSFLIILHISMNRVHRYALHNHTILVIILFGLPIQIMDIGFYLVFFHYGSVTPSQPIVCLLWWVADYGFYIGIIILMAWLAIERHILIFHDRWVSNQRGRFLFHYLPLIMIVTYVFLFYTIAIFFVPCENSYSYEIPVCGATPCYQSYSILGMWEFIVNTIIPILLEGIVSIGLILRVQCHRRRLRQSNKWRKQRRMIIQLFMVSSLNIGISLPIFLIPLAHLCGLPAQYGVEAELYFYFFGYFIIFLFPFASLSQYPDLRRKVKNKIFNRAPRQPHRTATVGPTMRDIPMIRQF</sequence>
<evidence type="ECO:0008006" key="5">
    <source>
        <dbReference type="Google" id="ProtNLM"/>
    </source>
</evidence>
<dbReference type="Proteomes" id="UP000663868">
    <property type="component" value="Unassembled WGS sequence"/>
</dbReference>
<evidence type="ECO:0000313" key="2">
    <source>
        <dbReference type="EMBL" id="CAF0930664.1"/>
    </source>
</evidence>
<protein>
    <recommendedName>
        <fullName evidence="5">G-protein coupled receptors family 1 profile domain-containing protein</fullName>
    </recommendedName>
</protein>
<evidence type="ECO:0000256" key="1">
    <source>
        <dbReference type="SAM" id="Phobius"/>
    </source>
</evidence>